<comment type="caution">
    <text evidence="1">The sequence shown here is derived from an EMBL/GenBank/DDBJ whole genome shotgun (WGS) entry which is preliminary data.</text>
</comment>
<organism evidence="1 2">
    <name type="scientific">Acorus calamus</name>
    <name type="common">Sweet flag</name>
    <dbReference type="NCBI Taxonomy" id="4465"/>
    <lineage>
        <taxon>Eukaryota</taxon>
        <taxon>Viridiplantae</taxon>
        <taxon>Streptophyta</taxon>
        <taxon>Embryophyta</taxon>
        <taxon>Tracheophyta</taxon>
        <taxon>Spermatophyta</taxon>
        <taxon>Magnoliopsida</taxon>
        <taxon>Liliopsida</taxon>
        <taxon>Acoraceae</taxon>
        <taxon>Acorus</taxon>
    </lineage>
</organism>
<dbReference type="EMBL" id="JAUJYO010000014">
    <property type="protein sequence ID" value="KAK1298167.1"/>
    <property type="molecule type" value="Genomic_DNA"/>
</dbReference>
<sequence>MIRQIVETVHHAALDDNCISFSKVSRQAVRGAEILAQHAMQTSSDGFLGQHVPFNMPKISPILSMYLGTGVNSLHGYYNNGLKNNKTGRP</sequence>
<accession>A0AAV9DA57</accession>
<proteinExistence type="predicted"/>
<protein>
    <submittedName>
        <fullName evidence="1">Uncharacterized protein</fullName>
    </submittedName>
</protein>
<dbReference type="AlphaFoldDB" id="A0AAV9DA57"/>
<keyword evidence="2" id="KW-1185">Reference proteome</keyword>
<dbReference type="Proteomes" id="UP001180020">
    <property type="component" value="Unassembled WGS sequence"/>
</dbReference>
<name>A0AAV9DA57_ACOCL</name>
<gene>
    <name evidence="1" type="ORF">QJS10_CPB14g01136</name>
</gene>
<evidence type="ECO:0000313" key="2">
    <source>
        <dbReference type="Proteomes" id="UP001180020"/>
    </source>
</evidence>
<evidence type="ECO:0000313" key="1">
    <source>
        <dbReference type="EMBL" id="KAK1298167.1"/>
    </source>
</evidence>
<reference evidence="1" key="1">
    <citation type="journal article" date="2023" name="Nat. Commun.">
        <title>Diploid and tetraploid genomes of Acorus and the evolution of monocots.</title>
        <authorList>
            <person name="Ma L."/>
            <person name="Liu K.W."/>
            <person name="Li Z."/>
            <person name="Hsiao Y.Y."/>
            <person name="Qi Y."/>
            <person name="Fu T."/>
            <person name="Tang G.D."/>
            <person name="Zhang D."/>
            <person name="Sun W.H."/>
            <person name="Liu D.K."/>
            <person name="Li Y."/>
            <person name="Chen G.Z."/>
            <person name="Liu X.D."/>
            <person name="Liao X.Y."/>
            <person name="Jiang Y.T."/>
            <person name="Yu X."/>
            <person name="Hao Y."/>
            <person name="Huang J."/>
            <person name="Zhao X.W."/>
            <person name="Ke S."/>
            <person name="Chen Y.Y."/>
            <person name="Wu W.L."/>
            <person name="Hsu J.L."/>
            <person name="Lin Y.F."/>
            <person name="Huang M.D."/>
            <person name="Li C.Y."/>
            <person name="Huang L."/>
            <person name="Wang Z.W."/>
            <person name="Zhao X."/>
            <person name="Zhong W.Y."/>
            <person name="Peng D.H."/>
            <person name="Ahmad S."/>
            <person name="Lan S."/>
            <person name="Zhang J.S."/>
            <person name="Tsai W.C."/>
            <person name="Van de Peer Y."/>
            <person name="Liu Z.J."/>
        </authorList>
    </citation>
    <scope>NUCLEOTIDE SEQUENCE</scope>
    <source>
        <strain evidence="1">CP</strain>
    </source>
</reference>
<reference evidence="1" key="2">
    <citation type="submission" date="2023-06" db="EMBL/GenBank/DDBJ databases">
        <authorList>
            <person name="Ma L."/>
            <person name="Liu K.-W."/>
            <person name="Li Z."/>
            <person name="Hsiao Y.-Y."/>
            <person name="Qi Y."/>
            <person name="Fu T."/>
            <person name="Tang G."/>
            <person name="Zhang D."/>
            <person name="Sun W.-H."/>
            <person name="Liu D.-K."/>
            <person name="Li Y."/>
            <person name="Chen G.-Z."/>
            <person name="Liu X.-D."/>
            <person name="Liao X.-Y."/>
            <person name="Jiang Y.-T."/>
            <person name="Yu X."/>
            <person name="Hao Y."/>
            <person name="Huang J."/>
            <person name="Zhao X.-W."/>
            <person name="Ke S."/>
            <person name="Chen Y.-Y."/>
            <person name="Wu W.-L."/>
            <person name="Hsu J.-L."/>
            <person name="Lin Y.-F."/>
            <person name="Huang M.-D."/>
            <person name="Li C.-Y."/>
            <person name="Huang L."/>
            <person name="Wang Z.-W."/>
            <person name="Zhao X."/>
            <person name="Zhong W.-Y."/>
            <person name="Peng D.-H."/>
            <person name="Ahmad S."/>
            <person name="Lan S."/>
            <person name="Zhang J.-S."/>
            <person name="Tsai W.-C."/>
            <person name="Van De Peer Y."/>
            <person name="Liu Z.-J."/>
        </authorList>
    </citation>
    <scope>NUCLEOTIDE SEQUENCE</scope>
    <source>
        <strain evidence="1">CP</strain>
        <tissue evidence="1">Leaves</tissue>
    </source>
</reference>